<evidence type="ECO:0000313" key="1">
    <source>
        <dbReference type="EMBL" id="WWO40059.1"/>
    </source>
</evidence>
<dbReference type="Proteomes" id="UP001379444">
    <property type="component" value="Chromosome"/>
</dbReference>
<sequence length="269" mass="30472">MTDALPDFRNESDHVAYFLLKDLGYEVNIIPPSDKKEADFSIELNDHSALVEAKMKFDDKNKENERERVLSEGGVYMDLATLGRDRSMANIISDASKQLSSSAIDKPHDFKILLFIVTGMNLSAKIEMAFDTLCGTTNIMESGGNDHCKKCYFYRESEFNKRKNEIDAAIIASVVNENVTLFVVLNPLSNNYAEIKNSGILTPFGNAIRDPLEEEKSNKAYILDKDIPKMNRPSLAAYDDPRLRYLEEKYKTGKLMAMDFHAPEFSVRV</sequence>
<protein>
    <recommendedName>
        <fullName evidence="3">Restriction endonuclease</fullName>
    </recommendedName>
</protein>
<gene>
    <name evidence="1" type="ORF">QNA12_08935</name>
</gene>
<name>A0ABZ2GDV9_9GAMM</name>
<evidence type="ECO:0000313" key="2">
    <source>
        <dbReference type="Proteomes" id="UP001379444"/>
    </source>
</evidence>
<proteinExistence type="predicted"/>
<reference evidence="1 2" key="1">
    <citation type="journal article" date="2024" name="Front. Plant Sci.">
        <title>Comprehensive phenomic and genomic studies of the species, Pectobacterium cacticida and proposal for reclassification as Alcorniella cacticida comb. nov.</title>
        <authorList>
            <person name="Jonca J."/>
            <person name="Pirhonen M."/>
            <person name="Waleron M.M."/>
            <person name="Gawor J."/>
            <person name="Mrozik A."/>
            <person name="Smoktunowicz M."/>
            <person name="Waleron K."/>
            <person name="Waleron M."/>
        </authorList>
    </citation>
    <scope>NUCLEOTIDE SEQUENCE [LARGE SCALE GENOMIC DNA]</scope>
    <source>
        <strain evidence="1 2">DPMP6</strain>
    </source>
</reference>
<organism evidence="1 2">
    <name type="scientific">Pectobacterium cacticida</name>
    <dbReference type="NCBI Taxonomy" id="69221"/>
    <lineage>
        <taxon>Bacteria</taxon>
        <taxon>Pseudomonadati</taxon>
        <taxon>Pseudomonadota</taxon>
        <taxon>Gammaproteobacteria</taxon>
        <taxon>Enterobacterales</taxon>
        <taxon>Pectobacteriaceae</taxon>
        <taxon>Pectobacterium</taxon>
    </lineage>
</organism>
<accession>A0ABZ2GDV9</accession>
<dbReference type="EMBL" id="CP125967">
    <property type="protein sequence ID" value="WWO40059.1"/>
    <property type="molecule type" value="Genomic_DNA"/>
</dbReference>
<keyword evidence="2" id="KW-1185">Reference proteome</keyword>
<dbReference type="RefSeq" id="WP_264495960.1">
    <property type="nucleotide sequence ID" value="NZ_CP109947.1"/>
</dbReference>
<evidence type="ECO:0008006" key="3">
    <source>
        <dbReference type="Google" id="ProtNLM"/>
    </source>
</evidence>